<evidence type="ECO:0000256" key="9">
    <source>
        <dbReference type="ARBA" id="ARBA00023268"/>
    </source>
</evidence>
<dbReference type="PANTHER" id="PTHR38761:SF1">
    <property type="entry name" value="GLUTAMATE--CYSTEINE LIGASE"/>
    <property type="match status" value="1"/>
</dbReference>
<gene>
    <name evidence="16" type="ORF">C8D82_1286</name>
</gene>
<evidence type="ECO:0000256" key="11">
    <source>
        <dbReference type="ARBA" id="ARBA00032122"/>
    </source>
</evidence>
<reference evidence="16 17" key="1">
    <citation type="submission" date="2018-04" db="EMBL/GenBank/DDBJ databases">
        <title>Genomic Encyclopedia of Type Strains, Phase IV (KMG-IV): sequencing the most valuable type-strain genomes for metagenomic binning, comparative biology and taxonomic classification.</title>
        <authorList>
            <person name="Goeker M."/>
        </authorList>
    </citation>
    <scope>NUCLEOTIDE SEQUENCE [LARGE SCALE GENOMIC DNA]</scope>
    <source>
        <strain evidence="16 17">DSM 14823</strain>
    </source>
</reference>
<dbReference type="PROSITE" id="PS50975">
    <property type="entry name" value="ATP_GRASP"/>
    <property type="match status" value="1"/>
</dbReference>
<evidence type="ECO:0000256" key="12">
    <source>
        <dbReference type="ARBA" id="ARBA00048819"/>
    </source>
</evidence>
<comment type="similarity">
    <text evidence="2">Belongs to the glutamate--cysteine ligase type 1 family. Type 1 subfamily.</text>
</comment>
<dbReference type="InterPro" id="IPR013815">
    <property type="entry name" value="ATP_grasp_subdomain_1"/>
</dbReference>
<dbReference type="Pfam" id="PF04262">
    <property type="entry name" value="Glu_cys_ligase"/>
    <property type="match status" value="2"/>
</dbReference>
<dbReference type="EC" id="6.3.2.2" evidence="3"/>
<evidence type="ECO:0000256" key="7">
    <source>
        <dbReference type="ARBA" id="ARBA00022741"/>
    </source>
</evidence>
<dbReference type="GO" id="GO:0046872">
    <property type="term" value="F:metal ion binding"/>
    <property type="evidence" value="ECO:0007669"/>
    <property type="project" value="InterPro"/>
</dbReference>
<dbReference type="OrthoDB" id="9803907at2"/>
<keyword evidence="9" id="KW-0511">Multifunctional enzyme</keyword>
<dbReference type="RefSeq" id="WP_116885163.1">
    <property type="nucleotide sequence ID" value="NZ_CABMMC010000170.1"/>
</dbReference>
<comment type="pathway">
    <text evidence="1">Sulfur metabolism; glutathione biosynthesis; glutathione from L-cysteine and L-glutamate: step 1/2.</text>
</comment>
<keyword evidence="7 13" id="KW-0547">Nucleotide-binding</keyword>
<dbReference type="InterPro" id="IPR007370">
    <property type="entry name" value="Glu_cys_ligase"/>
</dbReference>
<protein>
    <recommendedName>
        <fullName evidence="4">Glutamate--cysteine ligase</fullName>
        <ecNumber evidence="3">6.3.2.2</ecNumber>
    </recommendedName>
    <alternativeName>
        <fullName evidence="11">Gamma-ECS</fullName>
    </alternativeName>
    <alternativeName>
        <fullName evidence="10">Gamma-glutamylcysteine synthetase</fullName>
    </alternativeName>
</protein>
<evidence type="ECO:0000256" key="1">
    <source>
        <dbReference type="ARBA" id="ARBA00005006"/>
    </source>
</evidence>
<organism evidence="16 17">
    <name type="scientific">Victivallis vadensis</name>
    <dbReference type="NCBI Taxonomy" id="172901"/>
    <lineage>
        <taxon>Bacteria</taxon>
        <taxon>Pseudomonadati</taxon>
        <taxon>Lentisphaerota</taxon>
        <taxon>Lentisphaeria</taxon>
        <taxon>Victivallales</taxon>
        <taxon>Victivallaceae</taxon>
        <taxon>Victivallis</taxon>
    </lineage>
</organism>
<keyword evidence="17" id="KW-1185">Reference proteome</keyword>
<dbReference type="EMBL" id="QEKH01000028">
    <property type="protein sequence ID" value="PVY38106.1"/>
    <property type="molecule type" value="Genomic_DNA"/>
</dbReference>
<feature type="domain" description="ATP-grasp" evidence="15">
    <location>
        <begin position="479"/>
        <end position="734"/>
    </location>
</feature>
<dbReference type="Gene3D" id="3.30.470.20">
    <property type="entry name" value="ATP-grasp fold, B domain"/>
    <property type="match status" value="2"/>
</dbReference>
<dbReference type="InterPro" id="IPR011761">
    <property type="entry name" value="ATP-grasp"/>
</dbReference>
<evidence type="ECO:0000256" key="13">
    <source>
        <dbReference type="PROSITE-ProRule" id="PRU00409"/>
    </source>
</evidence>
<dbReference type="InterPro" id="IPR040657">
    <property type="entry name" value="GshAB_ATP-grasp"/>
</dbReference>
<dbReference type="UniPathway" id="UPA00142">
    <property type="reaction ID" value="UER00209"/>
</dbReference>
<dbReference type="PANTHER" id="PTHR38761">
    <property type="entry name" value="GLUTAMATE--CYSTEINE LIGASE"/>
    <property type="match status" value="1"/>
</dbReference>
<comment type="catalytic activity">
    <reaction evidence="12">
        <text>L-cysteine + L-glutamate + ATP = gamma-L-glutamyl-L-cysteine + ADP + phosphate + H(+)</text>
        <dbReference type="Rhea" id="RHEA:13285"/>
        <dbReference type="ChEBI" id="CHEBI:15378"/>
        <dbReference type="ChEBI" id="CHEBI:29985"/>
        <dbReference type="ChEBI" id="CHEBI:30616"/>
        <dbReference type="ChEBI" id="CHEBI:35235"/>
        <dbReference type="ChEBI" id="CHEBI:43474"/>
        <dbReference type="ChEBI" id="CHEBI:58173"/>
        <dbReference type="ChEBI" id="CHEBI:456216"/>
        <dbReference type="EC" id="6.3.2.2"/>
    </reaction>
</comment>
<evidence type="ECO:0000256" key="10">
    <source>
        <dbReference type="ARBA" id="ARBA00030585"/>
    </source>
</evidence>
<evidence type="ECO:0000256" key="3">
    <source>
        <dbReference type="ARBA" id="ARBA00012220"/>
    </source>
</evidence>
<dbReference type="Gene3D" id="3.30.590.20">
    <property type="match status" value="1"/>
</dbReference>
<dbReference type="NCBIfam" id="NF002688">
    <property type="entry name" value="PRK02471.1"/>
    <property type="match status" value="1"/>
</dbReference>
<keyword evidence="8 13" id="KW-0067">ATP-binding</keyword>
<dbReference type="GO" id="GO:0004357">
    <property type="term" value="F:glutamate-cysteine ligase activity"/>
    <property type="evidence" value="ECO:0007669"/>
    <property type="project" value="UniProtKB-EC"/>
</dbReference>
<evidence type="ECO:0000259" key="15">
    <source>
        <dbReference type="PROSITE" id="PS50975"/>
    </source>
</evidence>
<evidence type="ECO:0000256" key="5">
    <source>
        <dbReference type="ARBA" id="ARBA00022598"/>
    </source>
</evidence>
<dbReference type="GO" id="GO:0006750">
    <property type="term" value="P:glutathione biosynthetic process"/>
    <property type="evidence" value="ECO:0007669"/>
    <property type="project" value="UniProtKB-UniPathway"/>
</dbReference>
<dbReference type="InterPro" id="IPR014746">
    <property type="entry name" value="Gln_synth/guanido_kin_cat_dom"/>
</dbReference>
<dbReference type="Gene3D" id="3.30.1490.20">
    <property type="entry name" value="ATP-grasp fold, A domain"/>
    <property type="match status" value="1"/>
</dbReference>
<keyword evidence="5 14" id="KW-0436">Ligase</keyword>
<keyword evidence="6 14" id="KW-0317">Glutathione biosynthesis</keyword>
<dbReference type="SUPFAM" id="SSF56059">
    <property type="entry name" value="Glutathione synthetase ATP-binding domain-like"/>
    <property type="match status" value="1"/>
</dbReference>
<sequence>MKNHTEIAEKLNGKSIIRAAGEALRGRANCRIGVERESLRCTASGELAETAHPETLGRKDDNPFFTADWAESQIELKTPPCESPLACHRFLETLTDIALRELAARHELLWPLSTPCLLPEPDRIACARFENAAENLRRRKLREKYPVEMLLLSGIHYNFSFDDGLLRRIAGDGELQAVREGCYLKTIRNLYRMLWFAVGLLGASPASAGDREIQVSIRNSPAGYRTLSSARLDYSSVRAYRESVDRCLKAGLIATEHELYTPIRLRFAGAATDDAPEIDRLELRIPDLNPFEKCGISPVDMEFLRLLFFHSLLTDETELEKFADDADAVAEYGFSPDQSRKAGKLLERLAETARNISVELPDVLEQAGKRLHHPQLSYARRIRETGERSPEWLRLAESYRDQALAEAWRLPGFDDLELSTQCIIREAIKGGISFEVISRADNILRLRKGTRCDYVVQGTKTSLDTYVTPLLMGNKVVSKQLLREHGLQTPAGIEFQPDSGNAAEAIRPFVGKTAVVKPVSTNYGIGISVFENPATEKQLLEAVRLAGRFDRHILIEEYCPGREFRFLVIAGRTFAVTHRRACHVVGDGVSTIRALIEQANRNPWRAPGHHRPLVTIVADEAMKQYLALQKLDLDSVIPAGQDVQLRRISNISAGGEACDATDIMPERFKRIAEQAAAAFNAVVCGVDIIIAEPLTSASACAVIEANFNPALLIHEFPAEGKPRPAARQILIALGLLDRKL</sequence>
<evidence type="ECO:0000256" key="2">
    <source>
        <dbReference type="ARBA" id="ARBA00008772"/>
    </source>
</evidence>
<name>A0A2U1ANX2_9BACT</name>
<evidence type="ECO:0000313" key="17">
    <source>
        <dbReference type="Proteomes" id="UP000245959"/>
    </source>
</evidence>
<dbReference type="GO" id="GO:0005829">
    <property type="term" value="C:cytosol"/>
    <property type="evidence" value="ECO:0007669"/>
    <property type="project" value="TreeGrafter"/>
</dbReference>
<dbReference type="InterPro" id="IPR006334">
    <property type="entry name" value="Glut_cys_ligase"/>
</dbReference>
<evidence type="ECO:0000256" key="4">
    <source>
        <dbReference type="ARBA" id="ARBA00014618"/>
    </source>
</evidence>
<proteinExistence type="inferred from homology"/>
<evidence type="ECO:0000256" key="6">
    <source>
        <dbReference type="ARBA" id="ARBA00022684"/>
    </source>
</evidence>
<dbReference type="Proteomes" id="UP000245959">
    <property type="component" value="Unassembled WGS sequence"/>
</dbReference>
<evidence type="ECO:0000313" key="16">
    <source>
        <dbReference type="EMBL" id="PVY38106.1"/>
    </source>
</evidence>
<dbReference type="GeneID" id="78296445"/>
<dbReference type="SUPFAM" id="SSF55931">
    <property type="entry name" value="Glutamine synthetase/guanido kinase"/>
    <property type="match status" value="1"/>
</dbReference>
<evidence type="ECO:0000256" key="14">
    <source>
        <dbReference type="RuleBase" id="RU003544"/>
    </source>
</evidence>
<dbReference type="Pfam" id="PF18419">
    <property type="entry name" value="ATP-grasp_6"/>
    <property type="match status" value="1"/>
</dbReference>
<comment type="caution">
    <text evidence="16">The sequence shown here is derived from an EMBL/GenBank/DDBJ whole genome shotgun (WGS) entry which is preliminary data.</text>
</comment>
<dbReference type="GO" id="GO:0005524">
    <property type="term" value="F:ATP binding"/>
    <property type="evidence" value="ECO:0007669"/>
    <property type="project" value="UniProtKB-UniRule"/>
</dbReference>
<evidence type="ECO:0000256" key="8">
    <source>
        <dbReference type="ARBA" id="ARBA00022840"/>
    </source>
</evidence>
<accession>A0A2U1ANX2</accession>
<dbReference type="AlphaFoldDB" id="A0A2U1ANX2"/>